<dbReference type="InterPro" id="IPR039844">
    <property type="entry name" value="URB1"/>
</dbReference>
<evidence type="ECO:0000259" key="2">
    <source>
        <dbReference type="Pfam" id="PF11707"/>
    </source>
</evidence>
<dbReference type="InterPro" id="IPR021714">
    <property type="entry name" value="URB1_N"/>
</dbReference>
<gene>
    <name evidence="5" type="ORF">FIBSPDRAFT_1055123</name>
</gene>
<dbReference type="GO" id="GO:0005730">
    <property type="term" value="C:nucleolus"/>
    <property type="evidence" value="ECO:0007669"/>
    <property type="project" value="TreeGrafter"/>
</dbReference>
<dbReference type="EMBL" id="KV418018">
    <property type="protein sequence ID" value="KZP03697.1"/>
    <property type="molecule type" value="Genomic_DNA"/>
</dbReference>
<name>A0A167U8M8_9AGAM</name>
<feature type="region of interest" description="Disordered" evidence="1">
    <location>
        <begin position="742"/>
        <end position="766"/>
    </location>
</feature>
<proteinExistence type="predicted"/>
<organism evidence="5 6">
    <name type="scientific">Athelia psychrophila</name>
    <dbReference type="NCBI Taxonomy" id="1759441"/>
    <lineage>
        <taxon>Eukaryota</taxon>
        <taxon>Fungi</taxon>
        <taxon>Dikarya</taxon>
        <taxon>Basidiomycota</taxon>
        <taxon>Agaricomycotina</taxon>
        <taxon>Agaricomycetes</taxon>
        <taxon>Agaricomycetidae</taxon>
        <taxon>Atheliales</taxon>
        <taxon>Atheliaceae</taxon>
        <taxon>Athelia</taxon>
    </lineage>
</organism>
<evidence type="ECO:0000313" key="5">
    <source>
        <dbReference type="EMBL" id="KZP03697.1"/>
    </source>
</evidence>
<dbReference type="InterPro" id="IPR059018">
    <property type="entry name" value="HEAT_URB1"/>
</dbReference>
<dbReference type="Gene3D" id="1.25.10.10">
    <property type="entry name" value="Leucine-rich Repeat Variant"/>
    <property type="match status" value="1"/>
</dbReference>
<evidence type="ECO:0000256" key="1">
    <source>
        <dbReference type="SAM" id="MobiDB-lite"/>
    </source>
</evidence>
<dbReference type="InterPro" id="IPR016024">
    <property type="entry name" value="ARM-type_fold"/>
</dbReference>
<feature type="domain" description="URB1 central HEAT repeat" evidence="4">
    <location>
        <begin position="643"/>
        <end position="779"/>
    </location>
</feature>
<dbReference type="PANTHER" id="PTHR13500:SF0">
    <property type="entry name" value="NUCLEOLAR PRE-RIBOSOMAL-ASSOCIATED PROTEIN 1"/>
    <property type="match status" value="1"/>
</dbReference>
<accession>A0A167U8M8</accession>
<evidence type="ECO:0000259" key="4">
    <source>
        <dbReference type="Pfam" id="PF26140"/>
    </source>
</evidence>
<dbReference type="OrthoDB" id="72892at2759"/>
<evidence type="ECO:0008006" key="7">
    <source>
        <dbReference type="Google" id="ProtNLM"/>
    </source>
</evidence>
<feature type="compositionally biased region" description="Polar residues" evidence="1">
    <location>
        <begin position="745"/>
        <end position="757"/>
    </location>
</feature>
<dbReference type="InterPro" id="IPR032436">
    <property type="entry name" value="URB1_C"/>
</dbReference>
<dbReference type="STRING" id="436010.A0A167U8M8"/>
<protein>
    <recommendedName>
        <fullName evidence="7">Nucleolar pre-ribosomal-associated protein 1 C-terminal domain-containing protein</fullName>
    </recommendedName>
</protein>
<dbReference type="InterPro" id="IPR011989">
    <property type="entry name" value="ARM-like"/>
</dbReference>
<dbReference type="SUPFAM" id="SSF48371">
    <property type="entry name" value="ARM repeat"/>
    <property type="match status" value="1"/>
</dbReference>
<evidence type="ECO:0000313" key="6">
    <source>
        <dbReference type="Proteomes" id="UP000076532"/>
    </source>
</evidence>
<dbReference type="Proteomes" id="UP000076532">
    <property type="component" value="Unassembled WGS sequence"/>
</dbReference>
<feature type="domain" description="URB1 C-terminal" evidence="3">
    <location>
        <begin position="1645"/>
        <end position="1838"/>
    </location>
</feature>
<evidence type="ECO:0000259" key="3">
    <source>
        <dbReference type="Pfam" id="PF16201"/>
    </source>
</evidence>
<keyword evidence="6" id="KW-1185">Reference proteome</keyword>
<feature type="region of interest" description="Disordered" evidence="1">
    <location>
        <begin position="1"/>
        <end position="23"/>
    </location>
</feature>
<dbReference type="PANTHER" id="PTHR13500">
    <property type="entry name" value="NUCLEOLAR PRERIBOSOMAL-ASSOCIATED PROTEIN 1"/>
    <property type="match status" value="1"/>
</dbReference>
<dbReference type="Pfam" id="PF11707">
    <property type="entry name" value="Npa1"/>
    <property type="match status" value="1"/>
</dbReference>
<feature type="domain" description="URB1 N-terminal" evidence="2">
    <location>
        <begin position="85"/>
        <end position="419"/>
    </location>
</feature>
<sequence>MSRSRTAESGPPPAKRAKVDAKGGYKFTSADEIRRSFRNSDQDNLTQALTALRNQLTVRPDETVSPQDERVLLAQNWMDMAPGAHDLFEAWEGSNQRQMSLSALFVSVAASLINLLSSHHIYHALGQPIVATLVSPQWMRRLISNIGGSHNELVLVTLKLLNAISSFAGGRDRKTLCETFPWETKTLPKLLVMRRKSKNDSDSDAIARPDIRTSYILFILSFIDTDTPSIAKQAFLEQHRDVFLSIFKGIAQDPYPLLRRVLEVCWIGVWSDAKIKRTLKIGFFNESTISQLVKLYDRVTTESAEAEHIPADLVHHFLLATCTRPSVGICFKDRGWYPRESDGDDRAAHADDGPSGPKTGKIYNKILSNVLKTLKVNDDMRQQELALKIMTACPELVAGYWAAAALTLEPRLSSKWIANISFFGSVISLPVPLVSFRLFGSDLLHPSPPPLANILENVFPSVNTKNNLSKGLQSSSALVQHCSALALSRCLSKYAEVIKAFEHVRSALDEDEEDGQWLKRQWEVEREVRRRVPEFQVIVGFSQQKTTEGAQIANPVKLALLGESAQRLLWMYHRCLPSLAAEARFDVGKLLHASSKQTVSESVEELPSDGDATVRLGVIRELHVLRLLKESDQFSWSAKAPSSQFSYLSIILKMFCKTEVQATRIAITSLLQVVLSDSILFQGDPEEVGLWLDSLPATRRAPGAESPEGAALTDEAEGVINFLDDCVQRCLKTPYRYLEERDSLAPSSARASDTGDQPPNPEHPATPCSPLLVVVLEQLGAKLSAKLLSPPDVLALSTFVRFLVFKLSSKQHDIEFISVVTDKFDFLLRADLFPEYPNVTNAIRREIPTLRFCIGHSHVSAVPPCDNPSTAVQDFLDRVEKVDIPESSVLRAQAAFELCDWIRLADHQLHATELKRLVSIINRLHPRAISVFFQYLGPHQGSVWDYALLSPEEVPGLPFDWLFVFATPTILQDAEKRSMLIAKLFSSSVSEFHVQRSIQLIAHSLSSCEGLPSLQKGLLLLAAGIYERAQSVLSSDDIARLKSFVFSGSHTFRSMCLSPSLDPSTQEGLQKIVNACLDPASDDDRKLASNFSHFWADALKLALNSQTNMPATSITHWLKYLESDVLFDLLDALSNSINGHPSPEIFQVLEAVMAALSRSTALHRRALEDHLGSLLSLRSHLVNSSILDTMIAQVIANSLPMAVTGYLPAADKTCLGTTTSLADTHWVHRNSVPLSDLDCSEFLLQEHWTDATSQVVSGLLYIQPKSRGVYRDWVAINGHKLSLHELVATMNAYLDSAIGQKDSLHDAERNMLLSQCSRILSTDVFSTLPSSAAAFSRCIYLTTIRLQTHPAKIVSLLRKYAENHAIELSSELLILGRKLSVLLGNQADEIVTSLVDRGLQAAVRLLSSGVDSTKSSGLLDEIAQLVESTKQIKPHLAEPVLFEVTLNHLPNAAALRLILGLVKRVAFKPASVNRFLQTVVQSPSFYKSSATSTTTRDPLVHLLHDLFHTHPVNTCQPSHLEPVVRIYGGTISKSDRQLLSIFQLFEAHRKTSVASLLSRWSSTSDVSSTPLEATLSLDPIRVLRTCLAFPTRISFSKGEHAAGRVCDSQIYDPIFVMLLVAQTLLVSPPTSALHWVQFFRTNAVSLLIRCLSAKDDSIRSAALCQIASLWRYLETADMQEQPHVVYILAQVKNTLPAPSSKVSTGRLPAYSTLILLHSLRGVFYPSNFIYPLTARFLLQRPELDTGDVPMLYNMLYNSTDDWKKERAWIIRFLADGMASTEDWRVFKRRHTWELLASLLQSAETDQPLRLGILDVLANITCIPQAVASLILKSSLLIWMEMQLRSAPPGERLAWVKILQNIVHVINPAKLEAAVGLEWRSALCRCLSLLVSEDSAMLAAIFPHAADVALRLSLLSGTTCRDLNPLITRLLQVLLSLEPKIEVPEAYPQPHHTLKSKGPVLHGSIGLHEPVGGEEDLLQVWGKGIESLWRASMTFTEKSAAWDALSSRLLLWRALVGEEESHMGEWARKEIVRAL</sequence>
<reference evidence="5 6" key="1">
    <citation type="journal article" date="2016" name="Mol. Biol. Evol.">
        <title>Comparative Genomics of Early-Diverging Mushroom-Forming Fungi Provides Insights into the Origins of Lignocellulose Decay Capabilities.</title>
        <authorList>
            <person name="Nagy L.G."/>
            <person name="Riley R."/>
            <person name="Tritt A."/>
            <person name="Adam C."/>
            <person name="Daum C."/>
            <person name="Floudas D."/>
            <person name="Sun H."/>
            <person name="Yadav J.S."/>
            <person name="Pangilinan J."/>
            <person name="Larsson K.H."/>
            <person name="Matsuura K."/>
            <person name="Barry K."/>
            <person name="Labutti K."/>
            <person name="Kuo R."/>
            <person name="Ohm R.A."/>
            <person name="Bhattacharya S.S."/>
            <person name="Shirouzu T."/>
            <person name="Yoshinaga Y."/>
            <person name="Martin F.M."/>
            <person name="Grigoriev I.V."/>
            <person name="Hibbett D.S."/>
        </authorList>
    </citation>
    <scope>NUCLEOTIDE SEQUENCE [LARGE SCALE GENOMIC DNA]</scope>
    <source>
        <strain evidence="5 6">CBS 109695</strain>
    </source>
</reference>
<dbReference type="Pfam" id="PF16201">
    <property type="entry name" value="NopRA1"/>
    <property type="match status" value="1"/>
</dbReference>
<dbReference type="GO" id="GO:0000463">
    <property type="term" value="P:maturation of LSU-rRNA from tricistronic rRNA transcript (SSU-rRNA, 5.8S rRNA, LSU-rRNA)"/>
    <property type="evidence" value="ECO:0007669"/>
    <property type="project" value="TreeGrafter"/>
</dbReference>
<dbReference type="GO" id="GO:0000466">
    <property type="term" value="P:maturation of 5.8S rRNA from tricistronic rRNA transcript (SSU-rRNA, 5.8S rRNA, LSU-rRNA)"/>
    <property type="evidence" value="ECO:0007669"/>
    <property type="project" value="TreeGrafter"/>
</dbReference>
<dbReference type="Pfam" id="PF26140">
    <property type="entry name" value="HEAT_URB1"/>
    <property type="match status" value="1"/>
</dbReference>